<sequence>MLIPKQDPKYTVVVLPLGKDHALDEALNNNPDLARVWGNLSLAILAIDELSQALQNDLNLEDKEGLIQKLESAANFFDDSLELLKNK</sequence>
<protein>
    <submittedName>
        <fullName evidence="1">Uncharacterized protein</fullName>
    </submittedName>
</protein>
<accession>A0A6B3NGH9</accession>
<proteinExistence type="predicted"/>
<dbReference type="AlphaFoldDB" id="A0A6B3NGH9"/>
<comment type="caution">
    <text evidence="1">The sequence shown here is derived from an EMBL/GenBank/DDBJ whole genome shotgun (WGS) entry which is preliminary data.</text>
</comment>
<organism evidence="1">
    <name type="scientific">Symploca sp. SIO1C4</name>
    <dbReference type="NCBI Taxonomy" id="2607765"/>
    <lineage>
        <taxon>Bacteria</taxon>
        <taxon>Bacillati</taxon>
        <taxon>Cyanobacteriota</taxon>
        <taxon>Cyanophyceae</taxon>
        <taxon>Coleofasciculales</taxon>
        <taxon>Coleofasciculaceae</taxon>
        <taxon>Symploca</taxon>
    </lineage>
</organism>
<name>A0A6B3NGH9_9CYAN</name>
<gene>
    <name evidence="1" type="ORF">F6J89_32835</name>
</gene>
<reference evidence="1" key="1">
    <citation type="submission" date="2019-11" db="EMBL/GenBank/DDBJ databases">
        <title>Genomic insights into an expanded diversity of filamentous marine cyanobacteria reveals the extraordinary biosynthetic potential of Moorea and Okeania.</title>
        <authorList>
            <person name="Ferreira Leao T."/>
            <person name="Wang M."/>
            <person name="Moss N."/>
            <person name="Da Silva R."/>
            <person name="Sanders J."/>
            <person name="Nurk S."/>
            <person name="Gurevich A."/>
            <person name="Humphrey G."/>
            <person name="Reher R."/>
            <person name="Zhu Q."/>
            <person name="Belda-Ferre P."/>
            <person name="Glukhov E."/>
            <person name="Rex R."/>
            <person name="Dorrestein P.C."/>
            <person name="Knight R."/>
            <person name="Pevzner P."/>
            <person name="Gerwick W.H."/>
            <person name="Gerwick L."/>
        </authorList>
    </citation>
    <scope>NUCLEOTIDE SEQUENCE</scope>
    <source>
        <strain evidence="1">SIO1C4</strain>
    </source>
</reference>
<evidence type="ECO:0000313" key="1">
    <source>
        <dbReference type="EMBL" id="NER32259.1"/>
    </source>
</evidence>
<dbReference type="EMBL" id="JAAHFQ010001143">
    <property type="protein sequence ID" value="NER32259.1"/>
    <property type="molecule type" value="Genomic_DNA"/>
</dbReference>